<evidence type="ECO:0000313" key="1">
    <source>
        <dbReference type="EMBL" id="POS76728.1"/>
    </source>
</evidence>
<dbReference type="Proteomes" id="UP000094444">
    <property type="component" value="Unassembled WGS sequence"/>
</dbReference>
<dbReference type="AlphaFoldDB" id="A0A2P5I2J4"/>
<dbReference type="EMBL" id="MAVT02000338">
    <property type="protein sequence ID" value="POS76728.1"/>
    <property type="molecule type" value="Genomic_DNA"/>
</dbReference>
<accession>A0A2P5I2J4</accession>
<comment type="caution">
    <text evidence="1">The sequence shown here is derived from an EMBL/GenBank/DDBJ whole genome shotgun (WGS) entry which is preliminary data.</text>
</comment>
<gene>
    <name evidence="1" type="ORF">DHEL01_v204883</name>
</gene>
<sequence>MCHSYSRNRTCKCVLKPHSWVSRKTCLKVRLKALLSRRPDEELVGMCGSIRYELKLAKIGKDTMISVCGKCAQDNTEGQLLGEGCTQTREYLDFVEIFRIPSDHYEYGAR</sequence>
<evidence type="ECO:0000313" key="2">
    <source>
        <dbReference type="Proteomes" id="UP000094444"/>
    </source>
</evidence>
<protein>
    <submittedName>
        <fullName evidence="1">Uncharacterized protein</fullName>
    </submittedName>
</protein>
<reference evidence="1" key="1">
    <citation type="submission" date="2017-09" db="EMBL/GenBank/DDBJ databases">
        <title>Polyketide synthases of a Diaporthe helianthi virulent isolate.</title>
        <authorList>
            <person name="Baroncelli R."/>
        </authorList>
    </citation>
    <scope>NUCLEOTIDE SEQUENCE [LARGE SCALE GENOMIC DNA]</scope>
    <source>
        <strain evidence="1">7/96</strain>
    </source>
</reference>
<organism evidence="1 2">
    <name type="scientific">Diaporthe helianthi</name>
    <dbReference type="NCBI Taxonomy" id="158607"/>
    <lineage>
        <taxon>Eukaryota</taxon>
        <taxon>Fungi</taxon>
        <taxon>Dikarya</taxon>
        <taxon>Ascomycota</taxon>
        <taxon>Pezizomycotina</taxon>
        <taxon>Sordariomycetes</taxon>
        <taxon>Sordariomycetidae</taxon>
        <taxon>Diaporthales</taxon>
        <taxon>Diaporthaceae</taxon>
        <taxon>Diaporthe</taxon>
    </lineage>
</organism>
<proteinExistence type="predicted"/>
<dbReference type="InParanoid" id="A0A2P5I2J4"/>
<name>A0A2P5I2J4_DIAHE</name>
<keyword evidence="2" id="KW-1185">Reference proteome</keyword>